<sequence>MENIQMLSPKATLPSAFKLLGGALSFYKAHWPVLAGVMAIPFVIGTFQFWGGVEIIVGLLALLFGFLSVGALITVMAAKGTPEKGVVGAYENAIRMLVSYGWVSILTTLAVLGGLVLFVIPGLVLSLWLTFAPYILFTENKKGLSALTASYAYIKGYWWSVVWRIVFIGVLSILIQAGLTALATSAVHSTQPGIPQFFQLAVIHFLVIPVSIAYAYGIYQAVREVKAQHPLEANEARFRTAIKVFIALGIVGIFALIAFAGFIIALLANSSL</sequence>
<keyword evidence="1" id="KW-0472">Membrane</keyword>
<evidence type="ECO:0000313" key="2">
    <source>
        <dbReference type="EMBL" id="OHA73101.1"/>
    </source>
</evidence>
<keyword evidence="1" id="KW-0812">Transmembrane</keyword>
<reference evidence="2 3" key="1">
    <citation type="journal article" date="2016" name="Nat. Commun.">
        <title>Thousands of microbial genomes shed light on interconnected biogeochemical processes in an aquifer system.</title>
        <authorList>
            <person name="Anantharaman K."/>
            <person name="Brown C.T."/>
            <person name="Hug L.A."/>
            <person name="Sharon I."/>
            <person name="Castelle C.J."/>
            <person name="Probst A.J."/>
            <person name="Thomas B.C."/>
            <person name="Singh A."/>
            <person name="Wilkins M.J."/>
            <person name="Karaoz U."/>
            <person name="Brodie E.L."/>
            <person name="Williams K.H."/>
            <person name="Hubbard S.S."/>
            <person name="Banfield J.F."/>
        </authorList>
    </citation>
    <scope>NUCLEOTIDE SEQUENCE [LARGE SCALE GENOMIC DNA]</scope>
</reference>
<protein>
    <recommendedName>
        <fullName evidence="4">Glycerophosphoryl diester phosphodiesterase membrane domain-containing protein</fullName>
    </recommendedName>
</protein>
<accession>A0A1G2RM58</accession>
<evidence type="ECO:0000256" key="1">
    <source>
        <dbReference type="SAM" id="Phobius"/>
    </source>
</evidence>
<feature type="transmembrane region" description="Helical" evidence="1">
    <location>
        <begin position="56"/>
        <end position="81"/>
    </location>
</feature>
<feature type="transmembrane region" description="Helical" evidence="1">
    <location>
        <begin position="240"/>
        <end position="268"/>
    </location>
</feature>
<evidence type="ECO:0000313" key="3">
    <source>
        <dbReference type="Proteomes" id="UP000176917"/>
    </source>
</evidence>
<feature type="transmembrane region" description="Helical" evidence="1">
    <location>
        <begin position="197"/>
        <end position="219"/>
    </location>
</feature>
<dbReference type="Proteomes" id="UP000176917">
    <property type="component" value="Unassembled WGS sequence"/>
</dbReference>
<dbReference type="EMBL" id="MHUG01000016">
    <property type="protein sequence ID" value="OHA73101.1"/>
    <property type="molecule type" value="Genomic_DNA"/>
</dbReference>
<gene>
    <name evidence="2" type="ORF">A3B24_01660</name>
</gene>
<feature type="transmembrane region" description="Helical" evidence="1">
    <location>
        <begin position="93"/>
        <end position="112"/>
    </location>
</feature>
<name>A0A1G2RM58_9BACT</name>
<organism evidence="2 3">
    <name type="scientific">Candidatus Wildermuthbacteria bacterium RIFCSPLOWO2_01_FULL_48_16</name>
    <dbReference type="NCBI Taxonomy" id="1802461"/>
    <lineage>
        <taxon>Bacteria</taxon>
        <taxon>Candidatus Wildermuthiibacteriota</taxon>
    </lineage>
</organism>
<proteinExistence type="predicted"/>
<comment type="caution">
    <text evidence="2">The sequence shown here is derived from an EMBL/GenBank/DDBJ whole genome shotgun (WGS) entry which is preliminary data.</text>
</comment>
<dbReference type="STRING" id="1802461.A3B24_01660"/>
<feature type="transmembrane region" description="Helical" evidence="1">
    <location>
        <begin position="31"/>
        <end position="50"/>
    </location>
</feature>
<evidence type="ECO:0008006" key="4">
    <source>
        <dbReference type="Google" id="ProtNLM"/>
    </source>
</evidence>
<dbReference type="AlphaFoldDB" id="A0A1G2RM58"/>
<feature type="transmembrane region" description="Helical" evidence="1">
    <location>
        <begin position="157"/>
        <end position="177"/>
    </location>
</feature>
<keyword evidence="1" id="KW-1133">Transmembrane helix</keyword>